<dbReference type="EMBL" id="CTEF01000014">
    <property type="protein sequence ID" value="CQD25365.1"/>
    <property type="molecule type" value="Genomic_DNA"/>
</dbReference>
<evidence type="ECO:0000313" key="3">
    <source>
        <dbReference type="Proteomes" id="UP000182227"/>
    </source>
</evidence>
<feature type="region of interest" description="Disordered" evidence="1">
    <location>
        <begin position="22"/>
        <end position="43"/>
    </location>
</feature>
<protein>
    <submittedName>
        <fullName evidence="2">Uncharacterized protein</fullName>
    </submittedName>
</protein>
<reference evidence="2 3" key="1">
    <citation type="submission" date="2015-03" db="EMBL/GenBank/DDBJ databases">
        <authorList>
            <person name="Murphy D."/>
        </authorList>
    </citation>
    <scope>NUCLEOTIDE SEQUENCE [LARGE SCALE GENOMIC DNA]</scope>
    <source>
        <strain evidence="2 3">D16</strain>
    </source>
</reference>
<sequence>MPEIASVALRWAAISVGVVGPITTGPSANTDSRSTRKRSVAASAPETIVISQVPCTSDSAARS</sequence>
<organism evidence="2 3">
    <name type="scientific">Mycolicibacterium conceptionense</name>
    <dbReference type="NCBI Taxonomy" id="451644"/>
    <lineage>
        <taxon>Bacteria</taxon>
        <taxon>Bacillati</taxon>
        <taxon>Actinomycetota</taxon>
        <taxon>Actinomycetes</taxon>
        <taxon>Mycobacteriales</taxon>
        <taxon>Mycobacteriaceae</taxon>
        <taxon>Mycolicibacterium</taxon>
    </lineage>
</organism>
<name>A0A0U1DZ86_9MYCO</name>
<accession>A0A0U1DZ86</accession>
<evidence type="ECO:0000313" key="2">
    <source>
        <dbReference type="EMBL" id="CQD25365.1"/>
    </source>
</evidence>
<dbReference type="AlphaFoldDB" id="A0A0U1DZ86"/>
<evidence type="ECO:0000256" key="1">
    <source>
        <dbReference type="SAM" id="MobiDB-lite"/>
    </source>
</evidence>
<dbReference type="Proteomes" id="UP000182227">
    <property type="component" value="Unassembled WGS sequence"/>
</dbReference>
<gene>
    <name evidence="2" type="ORF">BN970_07168</name>
</gene>
<proteinExistence type="predicted"/>